<keyword evidence="2" id="KW-0732">Signal</keyword>
<feature type="signal peptide" evidence="2">
    <location>
        <begin position="1"/>
        <end position="20"/>
    </location>
</feature>
<evidence type="ECO:0000256" key="1">
    <source>
        <dbReference type="ARBA" id="ARBA00023157"/>
    </source>
</evidence>
<gene>
    <name evidence="4" type="ORF">Q7C36_012035</name>
</gene>
<proteinExistence type="predicted"/>
<feature type="domain" description="Saposin B-type" evidence="3">
    <location>
        <begin position="48"/>
        <end position="122"/>
    </location>
</feature>
<keyword evidence="1" id="KW-1015">Disulfide bond</keyword>
<organism evidence="4 5">
    <name type="scientific">Tachysurus vachellii</name>
    <name type="common">Darkbarbel catfish</name>
    <name type="synonym">Pelteobagrus vachellii</name>
    <dbReference type="NCBI Taxonomy" id="175792"/>
    <lineage>
        <taxon>Eukaryota</taxon>
        <taxon>Metazoa</taxon>
        <taxon>Chordata</taxon>
        <taxon>Craniata</taxon>
        <taxon>Vertebrata</taxon>
        <taxon>Euteleostomi</taxon>
        <taxon>Actinopterygii</taxon>
        <taxon>Neopterygii</taxon>
        <taxon>Teleostei</taxon>
        <taxon>Ostariophysi</taxon>
        <taxon>Siluriformes</taxon>
        <taxon>Bagridae</taxon>
        <taxon>Tachysurus</taxon>
    </lineage>
</organism>
<sequence length="122" mass="13917">MTNMSFILLSVLLMVSAAFAEHDGFSISSHEGNLNIATFSAPPKWQKNQILCCTCQDFVKQTTPKVHLKLQQNINKFCNMFTPHVKNKCLGFGGKLKEKILKFLFPGKNIRDTCQKRKLCMY</sequence>
<evidence type="ECO:0000256" key="2">
    <source>
        <dbReference type="SAM" id="SignalP"/>
    </source>
</evidence>
<name>A0AA88MVA4_TACVA</name>
<evidence type="ECO:0000259" key="3">
    <source>
        <dbReference type="PROSITE" id="PS50015"/>
    </source>
</evidence>
<dbReference type="PROSITE" id="PS50015">
    <property type="entry name" value="SAP_B"/>
    <property type="match status" value="1"/>
</dbReference>
<dbReference type="AlphaFoldDB" id="A0AA88MVA4"/>
<dbReference type="InterPro" id="IPR011001">
    <property type="entry name" value="Saposin-like"/>
</dbReference>
<dbReference type="Gene3D" id="1.10.225.10">
    <property type="entry name" value="Saposin-like"/>
    <property type="match status" value="1"/>
</dbReference>
<evidence type="ECO:0000313" key="5">
    <source>
        <dbReference type="Proteomes" id="UP001187315"/>
    </source>
</evidence>
<feature type="chain" id="PRO_5041695677" description="Saposin B-type domain-containing protein" evidence="2">
    <location>
        <begin position="21"/>
        <end position="122"/>
    </location>
</feature>
<protein>
    <recommendedName>
        <fullName evidence="3">Saposin B-type domain-containing protein</fullName>
    </recommendedName>
</protein>
<keyword evidence="5" id="KW-1185">Reference proteome</keyword>
<evidence type="ECO:0000313" key="4">
    <source>
        <dbReference type="EMBL" id="KAK2843820.1"/>
    </source>
</evidence>
<dbReference type="EMBL" id="JAVHJS010000011">
    <property type="protein sequence ID" value="KAK2843820.1"/>
    <property type="molecule type" value="Genomic_DNA"/>
</dbReference>
<dbReference type="SUPFAM" id="SSF47862">
    <property type="entry name" value="Saposin"/>
    <property type="match status" value="1"/>
</dbReference>
<dbReference type="Proteomes" id="UP001187315">
    <property type="component" value="Unassembled WGS sequence"/>
</dbReference>
<dbReference type="InterPro" id="IPR008139">
    <property type="entry name" value="SaposinB_dom"/>
</dbReference>
<comment type="caution">
    <text evidence="4">The sequence shown here is derived from an EMBL/GenBank/DDBJ whole genome shotgun (WGS) entry which is preliminary data.</text>
</comment>
<accession>A0AA88MVA4</accession>
<reference evidence="4" key="1">
    <citation type="submission" date="2023-08" db="EMBL/GenBank/DDBJ databases">
        <title>Pelteobagrus vachellii genome.</title>
        <authorList>
            <person name="Liu H."/>
        </authorList>
    </citation>
    <scope>NUCLEOTIDE SEQUENCE</scope>
    <source>
        <strain evidence="4">PRFRI_2022a</strain>
        <tissue evidence="4">Muscle</tissue>
    </source>
</reference>